<dbReference type="RefSeq" id="WP_011584735.1">
    <property type="nucleotide sequence ID" value="NC_008255.1"/>
</dbReference>
<dbReference type="GO" id="GO:0005524">
    <property type="term" value="F:ATP binding"/>
    <property type="evidence" value="ECO:0007669"/>
    <property type="project" value="InterPro"/>
</dbReference>
<dbReference type="PANTHER" id="PTHR43445">
    <property type="entry name" value="UDP-N-ACETYLMURAMATE--L-ALANINE LIGASE-RELATED"/>
    <property type="match status" value="1"/>
</dbReference>
<keyword evidence="3" id="KW-0436">Ligase</keyword>
<feature type="domain" description="Mur ligase N-terminal catalytic" evidence="1">
    <location>
        <begin position="5"/>
        <end position="102"/>
    </location>
</feature>
<dbReference type="Gene3D" id="3.90.190.20">
    <property type="entry name" value="Mur ligase, C-terminal domain"/>
    <property type="match status" value="1"/>
</dbReference>
<dbReference type="Gene3D" id="3.40.50.720">
    <property type="entry name" value="NAD(P)-binding Rossmann-like Domain"/>
    <property type="match status" value="1"/>
</dbReference>
<dbReference type="InterPro" id="IPR000713">
    <property type="entry name" value="Mur_ligase_N"/>
</dbReference>
<reference evidence="3 4" key="1">
    <citation type="journal article" date="2007" name="Appl. Environ. Microbiol.">
        <title>Genome sequence of the cellulolytic gliding bacterium Cytophaga hutchinsonii.</title>
        <authorList>
            <person name="Xie G."/>
            <person name="Bruce D.C."/>
            <person name="Challacombe J.F."/>
            <person name="Chertkov O."/>
            <person name="Detter J.C."/>
            <person name="Gilna P."/>
            <person name="Han C.S."/>
            <person name="Lucas S."/>
            <person name="Misra M."/>
            <person name="Myers G.L."/>
            <person name="Richardson P."/>
            <person name="Tapia R."/>
            <person name="Thayer N."/>
            <person name="Thompson L.S."/>
            <person name="Brettin T.S."/>
            <person name="Henrissat B."/>
            <person name="Wilson D.B."/>
            <person name="McBride M.J."/>
        </authorList>
    </citation>
    <scope>NUCLEOTIDE SEQUENCE [LARGE SCALE GENOMIC DNA]</scope>
    <source>
        <strain evidence="4">ATCC 33406 / DSM 1761 / CIP 103989 / NBRC 15051 / NCIMB 9469 / D465</strain>
    </source>
</reference>
<evidence type="ECO:0000259" key="1">
    <source>
        <dbReference type="Pfam" id="PF01225"/>
    </source>
</evidence>
<dbReference type="Gene3D" id="3.40.1190.10">
    <property type="entry name" value="Mur-like, catalytic domain"/>
    <property type="match status" value="1"/>
</dbReference>
<gene>
    <name evidence="3" type="primary">mpl</name>
    <name evidence="3" type="ordered locus">CHU_1348</name>
</gene>
<accession>A0A6N4SQR1</accession>
<sequence>MANNKVHFIAIGGAVMHNLALALHHKGYLVSGSDDEIFEPSRTRLAAYNLLPAEMGWFPEKITTDLDAVILGMHARNDNPELQKARELGIKIYSFPEYIYEQSKDKQRIVIAGSHGKTTITAMIMHVLKTHKRKFDYLVGAKLDGFETMVQITDDAPIIIIEGDEYLTSPLDLTPKFLHYHHHIGLISGVAWDHINVYPTFEEYVKQFDAFADSTPKGGILIYSESDDLATLVADKPRPDVQAIGYSAPKHEIVNGITYLLTDKGKIELEVFGKHNLKNINAAKNVCLKIGITEAMFYDAIKTFKGAANRLEILGRGKHNVVFKDFAHAPSKLKATSKAVKKQFSDRKLIAVLELHTFSSLNKEFLSQYKDTYKAPDEPIVYFNPETVKHKRLEEITEADIIEAFDNPKLNVFTDSKKLEEFLFSHDWKHSNLLLMSSGNFGGIDLKKLTSHVLNQHA</sequence>
<dbReference type="InterPro" id="IPR013221">
    <property type="entry name" value="Mur_ligase_cen"/>
</dbReference>
<dbReference type="GO" id="GO:0016881">
    <property type="term" value="F:acid-amino acid ligase activity"/>
    <property type="evidence" value="ECO:0007669"/>
    <property type="project" value="InterPro"/>
</dbReference>
<dbReference type="PANTHER" id="PTHR43445:SF5">
    <property type="entry name" value="UDP-N-ACETYLMURAMATE--L-ALANYL-GAMMA-D-GLUTAMYL-MESO-2,6-DIAMINOHEPTANDIOATE LIGASE"/>
    <property type="match status" value="1"/>
</dbReference>
<protein>
    <submittedName>
        <fullName evidence="3">UDP-N-acetylmuramate:L-alanyl-gamma-D-glutamyl-meso-diaminopimelate ligase</fullName>
    </submittedName>
</protein>
<proteinExistence type="predicted"/>
<evidence type="ECO:0000313" key="4">
    <source>
        <dbReference type="Proteomes" id="UP000001822"/>
    </source>
</evidence>
<dbReference type="Proteomes" id="UP000001822">
    <property type="component" value="Chromosome"/>
</dbReference>
<dbReference type="Pfam" id="PF08245">
    <property type="entry name" value="Mur_ligase_M"/>
    <property type="match status" value="1"/>
</dbReference>
<dbReference type="OrthoDB" id="9804126at2"/>
<dbReference type="InterPro" id="IPR036565">
    <property type="entry name" value="Mur-like_cat_sf"/>
</dbReference>
<feature type="domain" description="Mur ligase central" evidence="2">
    <location>
        <begin position="111"/>
        <end position="284"/>
    </location>
</feature>
<name>A0A6N4SQR1_CYTH3</name>
<dbReference type="Pfam" id="PF01225">
    <property type="entry name" value="Mur_ligase"/>
    <property type="match status" value="1"/>
</dbReference>
<dbReference type="KEGG" id="chu:CHU_1348"/>
<dbReference type="EMBL" id="CP000383">
    <property type="protein sequence ID" value="ABG58620.1"/>
    <property type="molecule type" value="Genomic_DNA"/>
</dbReference>
<organism evidence="3 4">
    <name type="scientific">Cytophaga hutchinsonii (strain ATCC 33406 / DSM 1761 / CIP 103989 / NBRC 15051 / NCIMB 9469 / D465)</name>
    <dbReference type="NCBI Taxonomy" id="269798"/>
    <lineage>
        <taxon>Bacteria</taxon>
        <taxon>Pseudomonadati</taxon>
        <taxon>Bacteroidota</taxon>
        <taxon>Cytophagia</taxon>
        <taxon>Cytophagales</taxon>
        <taxon>Cytophagaceae</taxon>
        <taxon>Cytophaga</taxon>
    </lineage>
</organism>
<dbReference type="InterPro" id="IPR036615">
    <property type="entry name" value="Mur_ligase_C_dom_sf"/>
</dbReference>
<keyword evidence="4" id="KW-1185">Reference proteome</keyword>
<evidence type="ECO:0000313" key="3">
    <source>
        <dbReference type="EMBL" id="ABG58620.1"/>
    </source>
</evidence>
<dbReference type="SUPFAM" id="SSF53244">
    <property type="entry name" value="MurD-like peptide ligases, peptide-binding domain"/>
    <property type="match status" value="1"/>
</dbReference>
<dbReference type="SUPFAM" id="SSF51984">
    <property type="entry name" value="MurCD N-terminal domain"/>
    <property type="match status" value="1"/>
</dbReference>
<dbReference type="SUPFAM" id="SSF53623">
    <property type="entry name" value="MurD-like peptide ligases, catalytic domain"/>
    <property type="match status" value="1"/>
</dbReference>
<dbReference type="InterPro" id="IPR050061">
    <property type="entry name" value="MurCDEF_pg_biosynth"/>
</dbReference>
<dbReference type="AlphaFoldDB" id="A0A6N4SQR1"/>
<evidence type="ECO:0000259" key="2">
    <source>
        <dbReference type="Pfam" id="PF08245"/>
    </source>
</evidence>